<accession>A0A7U9DY51</accession>
<dbReference type="Proteomes" id="UP000014062">
    <property type="component" value="Chromosome"/>
</dbReference>
<dbReference type="AlphaFoldDB" id="A0A7U9DY51"/>
<evidence type="ECO:0000313" key="3">
    <source>
        <dbReference type="Proteomes" id="UP000014062"/>
    </source>
</evidence>
<organism evidence="2 3">
    <name type="scientific">Streptomyces lividans 1326</name>
    <dbReference type="NCBI Taxonomy" id="1200984"/>
    <lineage>
        <taxon>Bacteria</taxon>
        <taxon>Bacillati</taxon>
        <taxon>Actinomycetota</taxon>
        <taxon>Actinomycetes</taxon>
        <taxon>Kitasatosporales</taxon>
        <taxon>Streptomycetaceae</taxon>
        <taxon>Streptomyces</taxon>
    </lineage>
</organism>
<dbReference type="EMBL" id="CM001889">
    <property type="protein sequence ID" value="EOY51242.1"/>
    <property type="molecule type" value="Genomic_DNA"/>
</dbReference>
<feature type="region of interest" description="Disordered" evidence="1">
    <location>
        <begin position="1"/>
        <end position="37"/>
    </location>
</feature>
<evidence type="ECO:0000313" key="2">
    <source>
        <dbReference type="EMBL" id="EOY51242.1"/>
    </source>
</evidence>
<protein>
    <submittedName>
        <fullName evidence="2">Uncharacterized protein</fullName>
    </submittedName>
</protein>
<name>A0A7U9DY51_STRLI</name>
<sequence>MRVPPEDRRRARLRGESAGKVNVERLAGDPRLPPVLP</sequence>
<reference evidence="3" key="1">
    <citation type="journal article" date="2013" name="Genome Biol. Evol.">
        <title>The genome sequence of Streptomyces lividans 66 reveals a novel tRNA-dependent peptide biosynthetic system within a metal-related genomic island.</title>
        <authorList>
            <person name="Cruz-Morales P."/>
            <person name="Vijgenboom E."/>
            <person name="Iruegas-Bocardo F."/>
            <person name="Girard G."/>
            <person name="Yanez-Guerra L.A."/>
            <person name="Ramos-Aboites H.E."/>
            <person name="Pernodet J.L."/>
            <person name="Anne J."/>
            <person name="van Wezel G.P."/>
            <person name="Barona-Gomez F."/>
        </authorList>
    </citation>
    <scope>NUCLEOTIDE SEQUENCE [LARGE SCALE GENOMIC DNA]</scope>
    <source>
        <strain evidence="3">1326</strain>
    </source>
</reference>
<evidence type="ECO:0000256" key="1">
    <source>
        <dbReference type="SAM" id="MobiDB-lite"/>
    </source>
</evidence>
<proteinExistence type="predicted"/>
<feature type="compositionally biased region" description="Basic and acidic residues" evidence="1">
    <location>
        <begin position="1"/>
        <end position="28"/>
    </location>
</feature>
<gene>
    <name evidence="2" type="ORF">SLI_6535</name>
</gene>